<evidence type="ECO:0000259" key="7">
    <source>
        <dbReference type="Pfam" id="PF02687"/>
    </source>
</evidence>
<comment type="caution">
    <text evidence="9">The sequence shown here is derived from an EMBL/GenBank/DDBJ whole genome shotgun (WGS) entry which is preliminary data.</text>
</comment>
<dbReference type="GO" id="GO:0005886">
    <property type="term" value="C:plasma membrane"/>
    <property type="evidence" value="ECO:0007669"/>
    <property type="project" value="UniProtKB-SubCell"/>
</dbReference>
<dbReference type="OrthoDB" id="5933722at2"/>
<keyword evidence="4 6" id="KW-1133">Transmembrane helix</keyword>
<reference evidence="9 10" key="1">
    <citation type="submission" date="2018-03" db="EMBL/GenBank/DDBJ databases">
        <title>Genomic Encyclopedia of Archaeal and Bacterial Type Strains, Phase II (KMG-II): from individual species to whole genera.</title>
        <authorList>
            <person name="Goeker M."/>
        </authorList>
    </citation>
    <scope>NUCLEOTIDE SEQUENCE [LARGE SCALE GENOMIC DNA]</scope>
    <source>
        <strain evidence="9 10">DSM 28354</strain>
    </source>
</reference>
<dbReference type="GO" id="GO:0022857">
    <property type="term" value="F:transmembrane transporter activity"/>
    <property type="evidence" value="ECO:0007669"/>
    <property type="project" value="TreeGrafter"/>
</dbReference>
<gene>
    <name evidence="9" type="ORF">CLV58_106251</name>
</gene>
<dbReference type="Pfam" id="PF02687">
    <property type="entry name" value="FtsX"/>
    <property type="match status" value="2"/>
</dbReference>
<proteinExistence type="predicted"/>
<name>A0A2T0T612_9BACT</name>
<keyword evidence="3 6" id="KW-0812">Transmembrane</keyword>
<keyword evidence="10" id="KW-1185">Reference proteome</keyword>
<evidence type="ECO:0000256" key="6">
    <source>
        <dbReference type="SAM" id="Phobius"/>
    </source>
</evidence>
<evidence type="ECO:0000256" key="1">
    <source>
        <dbReference type="ARBA" id="ARBA00004651"/>
    </source>
</evidence>
<evidence type="ECO:0000313" key="9">
    <source>
        <dbReference type="EMBL" id="PRY41064.1"/>
    </source>
</evidence>
<keyword evidence="5 6" id="KW-0472">Membrane</keyword>
<dbReference type="InterPro" id="IPR003838">
    <property type="entry name" value="ABC3_permease_C"/>
</dbReference>
<comment type="subcellular location">
    <subcellularLocation>
        <location evidence="1">Cell membrane</location>
        <topology evidence="1">Multi-pass membrane protein</topology>
    </subcellularLocation>
</comment>
<feature type="transmembrane region" description="Helical" evidence="6">
    <location>
        <begin position="430"/>
        <end position="450"/>
    </location>
</feature>
<feature type="domain" description="MacB-like periplasmic core" evidence="8">
    <location>
        <begin position="20"/>
        <end position="243"/>
    </location>
</feature>
<evidence type="ECO:0000256" key="4">
    <source>
        <dbReference type="ARBA" id="ARBA00022989"/>
    </source>
</evidence>
<dbReference type="RefSeq" id="WP_106137483.1">
    <property type="nucleotide sequence ID" value="NZ_PVTE01000006.1"/>
</dbReference>
<keyword evidence="2" id="KW-1003">Cell membrane</keyword>
<protein>
    <submittedName>
        <fullName evidence="9">Putative ABC transport system permease protein</fullName>
    </submittedName>
</protein>
<feature type="transmembrane region" description="Helical" evidence="6">
    <location>
        <begin position="21"/>
        <end position="41"/>
    </location>
</feature>
<feature type="transmembrane region" description="Helical" evidence="6">
    <location>
        <begin position="770"/>
        <end position="788"/>
    </location>
</feature>
<dbReference type="InterPro" id="IPR025857">
    <property type="entry name" value="MacB_PCD"/>
</dbReference>
<organism evidence="9 10">
    <name type="scientific">Spirosoma oryzae</name>
    <dbReference type="NCBI Taxonomy" id="1469603"/>
    <lineage>
        <taxon>Bacteria</taxon>
        <taxon>Pseudomonadati</taxon>
        <taxon>Bacteroidota</taxon>
        <taxon>Cytophagia</taxon>
        <taxon>Cytophagales</taxon>
        <taxon>Cytophagaceae</taxon>
        <taxon>Spirosoma</taxon>
    </lineage>
</organism>
<dbReference type="PANTHER" id="PTHR30572:SF18">
    <property type="entry name" value="ABC-TYPE MACROLIDE FAMILY EXPORT SYSTEM PERMEASE COMPONENT 2"/>
    <property type="match status" value="1"/>
</dbReference>
<evidence type="ECO:0000259" key="8">
    <source>
        <dbReference type="Pfam" id="PF12704"/>
    </source>
</evidence>
<feature type="transmembrane region" description="Helical" evidence="6">
    <location>
        <begin position="736"/>
        <end position="755"/>
    </location>
</feature>
<accession>A0A2T0T612</accession>
<dbReference type="AlphaFoldDB" id="A0A2T0T612"/>
<evidence type="ECO:0000313" key="10">
    <source>
        <dbReference type="Proteomes" id="UP000238375"/>
    </source>
</evidence>
<feature type="domain" description="ABC3 transporter permease C-terminal" evidence="7">
    <location>
        <begin position="293"/>
        <end position="408"/>
    </location>
</feature>
<feature type="transmembrane region" description="Helical" evidence="6">
    <location>
        <begin position="288"/>
        <end position="309"/>
    </location>
</feature>
<dbReference type="Proteomes" id="UP000238375">
    <property type="component" value="Unassembled WGS sequence"/>
</dbReference>
<dbReference type="Pfam" id="PF12704">
    <property type="entry name" value="MacB_PCD"/>
    <property type="match status" value="1"/>
</dbReference>
<feature type="domain" description="ABC3 transporter permease C-terminal" evidence="7">
    <location>
        <begin position="688"/>
        <end position="787"/>
    </location>
</feature>
<feature type="transmembrane region" description="Helical" evidence="6">
    <location>
        <begin position="380"/>
        <end position="405"/>
    </location>
</feature>
<sequence length="807" mass="90454">MLANYLKIAWRTLWKDKTFSLINIGGLALGLAIALLIIQYVRFELSYERDNPQASRLVRLTMDYLNGDAVSTQDTETHPPLGPRAKRELKEVINYTRAYPISEPTITVRVGNTYRLVERVFAVDSSFFSLFNYPLLRGSRTALFTHPRQAVLTESMARTYFNTIDVVGKTLTIARSKGNVLINIVGVIPDSPVNTHLKVNMLLSYPTMLTEFGETENNWDGNNTLTYVQLAEKTRYEDFERSLVAFNDQLHAEKRLLHERIISQPIRDIHLHSHKTFEVEPNGDARSVYFLLSVALLVLFSAVVNYVNLTTAKALDRAREIGLRKVVGSTQTQIRTQVFTETILINVTAGLLSLLLIAFLEPVFVRVAGLPDGFNVFGDMYFWFSTGAFLLLSIVLSGFYPAFVLSSFKPVTVLKGSFARSIKGATLRKALVVFQFTITLILLVQTFVVYQQVSFLRKQDLGVSLDRTLVVKAPVKSNATNHSQFRQTLLSQAQVKAVSFSSTVPGLGTVQLSSTTGINLTDTQEKTAYNYYLTDIDTSFIDLMGLRLLAGRNFDAFTPPTLTDTTDRQLIVNEEVLRLWSIPSPREAIGRKVTFWGRQATIRGVVSNYHYESPKASYIPIIHLYSPKFDAFASVKFSGGQADEQLATLKKAYKATFPDAPFSYFFMDSEYDKQYKADDRFQQVFGALTGFAMLISCLGLFGLATFTVAKRTKEIGIRKVIGASTANLLVLLSKDFIRTALISISIGLPITYLLVRNWLADYAARIELNWWLFAAPSLLIMLLVVISISGKTMATALMNPVKSLRSE</sequence>
<dbReference type="EMBL" id="PVTE01000006">
    <property type="protein sequence ID" value="PRY41064.1"/>
    <property type="molecule type" value="Genomic_DNA"/>
</dbReference>
<dbReference type="InterPro" id="IPR050250">
    <property type="entry name" value="Macrolide_Exporter_MacB"/>
</dbReference>
<dbReference type="PANTHER" id="PTHR30572">
    <property type="entry name" value="MEMBRANE COMPONENT OF TRANSPORTER-RELATED"/>
    <property type="match status" value="1"/>
</dbReference>
<evidence type="ECO:0000256" key="3">
    <source>
        <dbReference type="ARBA" id="ARBA00022692"/>
    </source>
</evidence>
<evidence type="ECO:0000256" key="5">
    <source>
        <dbReference type="ARBA" id="ARBA00023136"/>
    </source>
</evidence>
<feature type="transmembrane region" description="Helical" evidence="6">
    <location>
        <begin position="343"/>
        <end position="360"/>
    </location>
</feature>
<feature type="transmembrane region" description="Helical" evidence="6">
    <location>
        <begin position="684"/>
        <end position="709"/>
    </location>
</feature>
<evidence type="ECO:0000256" key="2">
    <source>
        <dbReference type="ARBA" id="ARBA00022475"/>
    </source>
</evidence>